<dbReference type="InterPro" id="IPR026142">
    <property type="entry name" value="Pro_pase_1_reg_su_36"/>
</dbReference>
<proteinExistence type="predicted"/>
<gene>
    <name evidence="1" type="ORF">BSTOLATCC_MIC3775</name>
</gene>
<dbReference type="EMBL" id="CAJZBQ010000004">
    <property type="protein sequence ID" value="CAG9311486.1"/>
    <property type="molecule type" value="Genomic_DNA"/>
</dbReference>
<evidence type="ECO:0000313" key="2">
    <source>
        <dbReference type="Proteomes" id="UP001162131"/>
    </source>
</evidence>
<organism evidence="1 2">
    <name type="scientific">Blepharisma stoltei</name>
    <dbReference type="NCBI Taxonomy" id="1481888"/>
    <lineage>
        <taxon>Eukaryota</taxon>
        <taxon>Sar</taxon>
        <taxon>Alveolata</taxon>
        <taxon>Ciliophora</taxon>
        <taxon>Postciliodesmatophora</taxon>
        <taxon>Heterotrichea</taxon>
        <taxon>Heterotrichida</taxon>
        <taxon>Blepharismidae</taxon>
        <taxon>Blepharisma</taxon>
    </lineage>
</organism>
<accession>A0AAU9IDS8</accession>
<dbReference type="AlphaFoldDB" id="A0AAU9IDS8"/>
<comment type="caution">
    <text evidence="1">The sequence shown here is derived from an EMBL/GenBank/DDBJ whole genome shotgun (WGS) entry which is preliminary data.</text>
</comment>
<name>A0AAU9IDS8_9CILI</name>
<dbReference type="GO" id="GO:0019902">
    <property type="term" value="F:phosphatase binding"/>
    <property type="evidence" value="ECO:0007669"/>
    <property type="project" value="InterPro"/>
</dbReference>
<keyword evidence="2" id="KW-1185">Reference proteome</keyword>
<protein>
    <submittedName>
        <fullName evidence="1">Uncharacterized protein</fullName>
    </submittedName>
</protein>
<dbReference type="Pfam" id="PF14895">
    <property type="entry name" value="PPPI_inhib"/>
    <property type="match status" value="1"/>
</dbReference>
<dbReference type="Proteomes" id="UP001162131">
    <property type="component" value="Unassembled WGS sequence"/>
</dbReference>
<sequence>MMVETKKMIESTVSKPDFDLRASIEDVIQEMIKAKDENPELIIPDKFLECYNSKEMLGFIACTYNYSAALFSIENRIEQQKSESKGKLSKKFSYTRNDGFLLESAAQEVAQSYGKLILNQWNFRQNYQSEQNFFETLIYFVVRVLKPAYSKNEIRILEEELNRLFRSTAFNISKRKHQQEDRFKRFPKLNVCKSKDQETIIRHIEYRNKVTRERLKKEKSSSCDMRPGYVKLSPYRALTARSPLIALLFPAPCDRVRIFEEKRKRRRLSMDLEVMK</sequence>
<reference evidence="1" key="1">
    <citation type="submission" date="2021-09" db="EMBL/GenBank/DDBJ databases">
        <authorList>
            <consortium name="AG Swart"/>
            <person name="Singh M."/>
            <person name="Singh A."/>
            <person name="Seah K."/>
            <person name="Emmerich C."/>
        </authorList>
    </citation>
    <scope>NUCLEOTIDE SEQUENCE</scope>
    <source>
        <strain evidence="1">ATCC30299</strain>
    </source>
</reference>
<evidence type="ECO:0000313" key="1">
    <source>
        <dbReference type="EMBL" id="CAG9311486.1"/>
    </source>
</evidence>